<sequence length="179" mass="20348">MIALRPILVSKYNQPYSSKTLITCHVKPSKEMPQKLLHSNMSRRVGVIATMAPLLLIREETACGLDLRMVAPEQTLEEAESGVENHAKALLQVRDLIESKSWREAQKQLRKSSSLLKQDIYTIIQGKPGSERPPLRKLYSNLFNNVTKLDYAARDEDASRVWQCYDNIVLALNDILSKL</sequence>
<protein>
    <submittedName>
        <fullName evidence="8">Calcium ion binding protein, putative isoform 1</fullName>
    </submittedName>
</protein>
<organism evidence="8 9">
    <name type="scientific">Theobroma cacao</name>
    <name type="common">Cacao</name>
    <name type="synonym">Cocoa</name>
    <dbReference type="NCBI Taxonomy" id="3641"/>
    <lineage>
        <taxon>Eukaryota</taxon>
        <taxon>Viridiplantae</taxon>
        <taxon>Streptophyta</taxon>
        <taxon>Embryophyta</taxon>
        <taxon>Tracheophyta</taxon>
        <taxon>Spermatophyta</taxon>
        <taxon>Magnoliopsida</taxon>
        <taxon>eudicotyledons</taxon>
        <taxon>Gunneridae</taxon>
        <taxon>Pentapetalae</taxon>
        <taxon>rosids</taxon>
        <taxon>malvids</taxon>
        <taxon>Malvales</taxon>
        <taxon>Malvaceae</taxon>
        <taxon>Byttnerioideae</taxon>
        <taxon>Theobroma</taxon>
    </lineage>
</organism>
<dbReference type="Gramene" id="EOY03912">
    <property type="protein sequence ID" value="EOY03912"/>
    <property type="gene ID" value="TCM_019126"/>
</dbReference>
<evidence type="ECO:0000313" key="9">
    <source>
        <dbReference type="Proteomes" id="UP000026915"/>
    </source>
</evidence>
<dbReference type="GO" id="GO:0009535">
    <property type="term" value="C:chloroplast thylakoid membrane"/>
    <property type="evidence" value="ECO:0007669"/>
    <property type="project" value="UniProtKB-SubCell"/>
</dbReference>
<dbReference type="Gene3D" id="1.20.120.290">
    <property type="entry name" value="Oxygen-evolving enhancer protein 3 (PsbQ), four-helix up-down bundle"/>
    <property type="match status" value="1"/>
</dbReference>
<dbReference type="GO" id="GO:0009654">
    <property type="term" value="C:photosystem II oxygen evolving complex"/>
    <property type="evidence" value="ECO:0007669"/>
    <property type="project" value="InterPro"/>
</dbReference>
<dbReference type="InParanoid" id="A0A061EGX6"/>
<dbReference type="OMA" id="WREVQIA"/>
<evidence type="ECO:0000256" key="3">
    <source>
        <dbReference type="ARBA" id="ARBA00022640"/>
    </source>
</evidence>
<dbReference type="InterPro" id="IPR008797">
    <property type="entry name" value="PSII_PsbQ"/>
</dbReference>
<dbReference type="Proteomes" id="UP000026915">
    <property type="component" value="Chromosome 4"/>
</dbReference>
<dbReference type="SUPFAM" id="SSF101112">
    <property type="entry name" value="Oxygen-evolving enhancer protein 3"/>
    <property type="match status" value="1"/>
</dbReference>
<dbReference type="eggNOG" id="ENOG502S24S">
    <property type="taxonomic scope" value="Eukaryota"/>
</dbReference>
<keyword evidence="5" id="KW-0793">Thylakoid</keyword>
<dbReference type="Pfam" id="PF05757">
    <property type="entry name" value="PsbQ"/>
    <property type="match status" value="1"/>
</dbReference>
<evidence type="ECO:0000313" key="8">
    <source>
        <dbReference type="EMBL" id="EOY03913.1"/>
    </source>
</evidence>
<reference evidence="8 9" key="1">
    <citation type="journal article" date="2013" name="Genome Biol.">
        <title>The genome sequence of the most widely cultivated cacao type and its use to identify candidate genes regulating pod color.</title>
        <authorList>
            <person name="Motamayor J.C."/>
            <person name="Mockaitis K."/>
            <person name="Schmutz J."/>
            <person name="Haiminen N."/>
            <person name="Iii D.L."/>
            <person name="Cornejo O."/>
            <person name="Findley S.D."/>
            <person name="Zheng P."/>
            <person name="Utro F."/>
            <person name="Royaert S."/>
            <person name="Saski C."/>
            <person name="Jenkins J."/>
            <person name="Podicheti R."/>
            <person name="Zhao M."/>
            <person name="Scheffler B.E."/>
            <person name="Stack J.C."/>
            <person name="Feltus F.A."/>
            <person name="Mustiga G.M."/>
            <person name="Amores F."/>
            <person name="Phillips W."/>
            <person name="Marelli J.P."/>
            <person name="May G.D."/>
            <person name="Shapiro H."/>
            <person name="Ma J."/>
            <person name="Bustamante C.D."/>
            <person name="Schnell R.J."/>
            <person name="Main D."/>
            <person name="Gilbert D."/>
            <person name="Parida L."/>
            <person name="Kuhn D.N."/>
        </authorList>
    </citation>
    <scope>NUCLEOTIDE SEQUENCE [LARGE SCALE GENOMIC DNA]</scope>
    <source>
        <strain evidence="9">cv. Matina 1-6</strain>
    </source>
</reference>
<dbReference type="GO" id="GO:0009767">
    <property type="term" value="P:photosynthetic electron transport chain"/>
    <property type="evidence" value="ECO:0000318"/>
    <property type="project" value="GO_Central"/>
</dbReference>
<dbReference type="GO" id="GO:0005509">
    <property type="term" value="F:calcium ion binding"/>
    <property type="evidence" value="ECO:0007669"/>
    <property type="project" value="InterPro"/>
</dbReference>
<evidence type="ECO:0000256" key="5">
    <source>
        <dbReference type="ARBA" id="ARBA00023078"/>
    </source>
</evidence>
<dbReference type="GO" id="GO:0019898">
    <property type="term" value="C:extrinsic component of membrane"/>
    <property type="evidence" value="ECO:0007669"/>
    <property type="project" value="InterPro"/>
</dbReference>
<dbReference type="Gramene" id="EOY03913">
    <property type="protein sequence ID" value="EOY03913"/>
    <property type="gene ID" value="TCM_019126"/>
</dbReference>
<dbReference type="HOGENOM" id="CLU_090469_1_0_1"/>
<dbReference type="InterPro" id="IPR054099">
    <property type="entry name" value="PSII_PsbQ_pln"/>
</dbReference>
<evidence type="ECO:0000256" key="2">
    <source>
        <dbReference type="ARBA" id="ARBA00022528"/>
    </source>
</evidence>
<comment type="similarity">
    <text evidence="7">Belongs to the PsbQ family.</text>
</comment>
<dbReference type="AlphaFoldDB" id="A0A061EGX6"/>
<evidence type="ECO:0000256" key="1">
    <source>
        <dbReference type="ARBA" id="ARBA00004622"/>
    </source>
</evidence>
<dbReference type="FunCoup" id="A0A061EGX6">
    <property type="interactions" value="589"/>
</dbReference>
<dbReference type="InterPro" id="IPR023222">
    <property type="entry name" value="PsbQ-like_dom_sf"/>
</dbReference>
<proteinExistence type="inferred from homology"/>
<evidence type="ECO:0000256" key="7">
    <source>
        <dbReference type="ARBA" id="ARBA00035649"/>
    </source>
</evidence>
<comment type="subcellular location">
    <subcellularLocation>
        <location evidence="1">Plastid</location>
        <location evidence="1">Chloroplast thylakoid membrane</location>
        <topology evidence="1">Peripheral membrane protein</topology>
        <orientation evidence="1">Lumenal side</orientation>
    </subcellularLocation>
</comment>
<dbReference type="PANTHER" id="PTHR33399">
    <property type="entry name" value="OXYGEN-EVOLVING ENHANCER PROTEIN 3-1, CHLOROPLASTIC"/>
    <property type="match status" value="1"/>
</dbReference>
<name>A0A061EGX6_THECC</name>
<dbReference type="EMBL" id="CM001882">
    <property type="protein sequence ID" value="EOY03912.1"/>
    <property type="molecule type" value="Genomic_DNA"/>
</dbReference>
<dbReference type="GO" id="GO:0009507">
    <property type="term" value="C:chloroplast"/>
    <property type="evidence" value="ECO:0000318"/>
    <property type="project" value="GO_Central"/>
</dbReference>
<keyword evidence="4" id="KW-0809">Transit peptide</keyword>
<keyword evidence="2" id="KW-0150">Chloroplast</keyword>
<dbReference type="STRING" id="3641.A0A061EGX6"/>
<gene>
    <name evidence="8" type="ORF">TCM_019126</name>
</gene>
<dbReference type="FunFam" id="1.20.120.290:FF:000004">
    <property type="entry name" value="Oxygen-evolving enhancer protein 3"/>
    <property type="match status" value="1"/>
</dbReference>
<accession>A0A061EGX6</accession>
<dbReference type="PANTHER" id="PTHR33399:SF6">
    <property type="entry name" value="PSBQ-LIKE PROTEIN 3, CHLOROPLASTIC"/>
    <property type="match status" value="1"/>
</dbReference>
<evidence type="ECO:0000256" key="4">
    <source>
        <dbReference type="ARBA" id="ARBA00022946"/>
    </source>
</evidence>
<evidence type="ECO:0000256" key="6">
    <source>
        <dbReference type="ARBA" id="ARBA00023136"/>
    </source>
</evidence>
<keyword evidence="6" id="KW-0472">Membrane</keyword>
<keyword evidence="3" id="KW-0934">Plastid</keyword>
<keyword evidence="9" id="KW-1185">Reference proteome</keyword>
<dbReference type="EMBL" id="CM001882">
    <property type="protein sequence ID" value="EOY03913.1"/>
    <property type="molecule type" value="Genomic_DNA"/>
</dbReference>